<dbReference type="AlphaFoldDB" id="A0AAP0IQZ6"/>
<sequence>MREKISVGLCNCRAYQHSRRRRGRATTTKTTTSMACRVVFRSVVLAEPWWRPFHPNQTFRCSSSVRFGSASKLGRRARIRVRDFHKRGEGVACSNSETPSSSSQDDQGPPQEAVLKAISEVSKSEGRIGQTTNVVIGGTVADDSTNEWLALDQKVNSYPTVRGFTAIGTGGDDFVQAMVVAVESVLQEPIPEVLRGGGGTPITDQESSCVGVRRTCADLQVIVSRVVTSLSSEESGPGFACLVREEERRRGERF</sequence>
<comment type="caution">
    <text evidence="2">The sequence shown here is derived from an EMBL/GenBank/DDBJ whole genome shotgun (WGS) entry which is preliminary data.</text>
</comment>
<reference evidence="2 3" key="1">
    <citation type="submission" date="2024-01" db="EMBL/GenBank/DDBJ databases">
        <title>Genome assemblies of Stephania.</title>
        <authorList>
            <person name="Yang L."/>
        </authorList>
    </citation>
    <scope>NUCLEOTIDE SEQUENCE [LARGE SCALE GENOMIC DNA]</scope>
    <source>
        <strain evidence="2">JXDWG</strain>
        <tissue evidence="2">Leaf</tissue>
    </source>
</reference>
<proteinExistence type="predicted"/>
<dbReference type="EMBL" id="JBBNAG010000007">
    <property type="protein sequence ID" value="KAK9120102.1"/>
    <property type="molecule type" value="Genomic_DNA"/>
</dbReference>
<dbReference type="PANTHER" id="PTHR34782:SF1">
    <property type="entry name" value="PHOSPHORIBOSYLFORMYLGLYCINAMIDINE SYNTHASE"/>
    <property type="match status" value="1"/>
</dbReference>
<dbReference type="Proteomes" id="UP001419268">
    <property type="component" value="Unassembled WGS sequence"/>
</dbReference>
<name>A0AAP0IQZ6_9MAGN</name>
<feature type="compositionally biased region" description="Low complexity" evidence="1">
    <location>
        <begin position="99"/>
        <end position="111"/>
    </location>
</feature>
<feature type="region of interest" description="Disordered" evidence="1">
    <location>
        <begin position="89"/>
        <end position="111"/>
    </location>
</feature>
<keyword evidence="3" id="KW-1185">Reference proteome</keyword>
<evidence type="ECO:0000313" key="3">
    <source>
        <dbReference type="Proteomes" id="UP001419268"/>
    </source>
</evidence>
<dbReference type="PANTHER" id="PTHR34782">
    <property type="entry name" value="PHOSPHORIBOSYLFORMYLGLYCINAMIDINE SYNTHASE"/>
    <property type="match status" value="1"/>
</dbReference>
<evidence type="ECO:0000256" key="1">
    <source>
        <dbReference type="SAM" id="MobiDB-lite"/>
    </source>
</evidence>
<gene>
    <name evidence="2" type="ORF">Scep_018195</name>
</gene>
<protein>
    <submittedName>
        <fullName evidence="2">Uncharacterized protein</fullName>
    </submittedName>
</protein>
<accession>A0AAP0IQZ6</accession>
<evidence type="ECO:0000313" key="2">
    <source>
        <dbReference type="EMBL" id="KAK9120102.1"/>
    </source>
</evidence>
<organism evidence="2 3">
    <name type="scientific">Stephania cephalantha</name>
    <dbReference type="NCBI Taxonomy" id="152367"/>
    <lineage>
        <taxon>Eukaryota</taxon>
        <taxon>Viridiplantae</taxon>
        <taxon>Streptophyta</taxon>
        <taxon>Embryophyta</taxon>
        <taxon>Tracheophyta</taxon>
        <taxon>Spermatophyta</taxon>
        <taxon>Magnoliopsida</taxon>
        <taxon>Ranunculales</taxon>
        <taxon>Menispermaceae</taxon>
        <taxon>Menispermoideae</taxon>
        <taxon>Cissampelideae</taxon>
        <taxon>Stephania</taxon>
    </lineage>
</organism>